<evidence type="ECO:0000313" key="3">
    <source>
        <dbReference type="Proteomes" id="UP000284057"/>
    </source>
</evidence>
<evidence type="ECO:0000256" key="1">
    <source>
        <dbReference type="SAM" id="Phobius"/>
    </source>
</evidence>
<keyword evidence="3" id="KW-1185">Reference proteome</keyword>
<name>A0A418KUV7_9ACTN</name>
<proteinExistence type="predicted"/>
<evidence type="ECO:0000313" key="2">
    <source>
        <dbReference type="EMBL" id="RIQ31213.1"/>
    </source>
</evidence>
<accession>A0A418KUV7</accession>
<feature type="transmembrane region" description="Helical" evidence="1">
    <location>
        <begin position="21"/>
        <end position="44"/>
    </location>
</feature>
<organism evidence="2 3">
    <name type="scientific">Jiangella rhizosphaerae</name>
    <dbReference type="NCBI Taxonomy" id="2293569"/>
    <lineage>
        <taxon>Bacteria</taxon>
        <taxon>Bacillati</taxon>
        <taxon>Actinomycetota</taxon>
        <taxon>Actinomycetes</taxon>
        <taxon>Jiangellales</taxon>
        <taxon>Jiangellaceae</taxon>
        <taxon>Jiangella</taxon>
    </lineage>
</organism>
<keyword evidence="1" id="KW-0472">Membrane</keyword>
<keyword evidence="1" id="KW-1133">Transmembrane helix</keyword>
<comment type="caution">
    <text evidence="2">The sequence shown here is derived from an EMBL/GenBank/DDBJ whole genome shotgun (WGS) entry which is preliminary data.</text>
</comment>
<sequence length="63" mass="6552">MDFSGGSVSQHKATEERRYRIELAVVVLIGLVIAVGAVIAILSLSGPGDDLQQEFGGLPAAVE</sequence>
<dbReference type="Proteomes" id="UP000284057">
    <property type="component" value="Unassembled WGS sequence"/>
</dbReference>
<dbReference type="AlphaFoldDB" id="A0A418KUV7"/>
<keyword evidence="1" id="KW-0812">Transmembrane</keyword>
<gene>
    <name evidence="2" type="ORF">DY240_06560</name>
</gene>
<protein>
    <submittedName>
        <fullName evidence="2">Uncharacterized protein</fullName>
    </submittedName>
</protein>
<reference evidence="2 3" key="1">
    <citation type="submission" date="2018-09" db="EMBL/GenBank/DDBJ databases">
        <title>Isolation, diversity and antifungal activity of actinobacteria from wheat.</title>
        <authorList>
            <person name="Han C."/>
        </authorList>
    </citation>
    <scope>NUCLEOTIDE SEQUENCE [LARGE SCALE GENOMIC DNA]</scope>
    <source>
        <strain evidence="2 3">NEAU-YY265</strain>
    </source>
</reference>
<dbReference type="EMBL" id="QUAL01000053">
    <property type="protein sequence ID" value="RIQ31213.1"/>
    <property type="molecule type" value="Genomic_DNA"/>
</dbReference>